<proteinExistence type="predicted"/>
<sequence>MRNISFLLGAGFSVNQGYPVAYKLAQAITSLKYGDFIVSAAGNVAPTPDGRDIWTLGSYKLAKECLLELIKLYDKRYPGNFNYEEFYDFLTLTEETKFSDDELAILRKCINEDGWYKDLLNLRSDLIKIFTQIVSWKISDGGEDKFYSSNVVSDFSRQKYVGFLTLVRHFKDEGNLLNFHTLNHDLFLESLRYTEEFGGEMSDGFTDDTQYYEDSDGYDKKLLKFTNEYPSNIRLFKLHGSFNIIPFHGDGHVTDYVKFPWRTDLTNIKKRDKQGDILDFTNYHSDFLSGTIFKKSRYAEPKYFGVMLSHLERNLSESDKLIIIGYGCLDSGINRIIDEKLKTGVPIYVVDPGPSPAVLDFVAQKGAKLIEKTPENITLEDFDEN</sequence>
<dbReference type="RefSeq" id="WP_345232118.1">
    <property type="nucleotide sequence ID" value="NZ_BAABIQ010000036.1"/>
</dbReference>
<dbReference type="EMBL" id="BAABIQ010000036">
    <property type="protein sequence ID" value="GAA4795489.1"/>
    <property type="molecule type" value="Genomic_DNA"/>
</dbReference>
<reference evidence="2" key="1">
    <citation type="journal article" date="2019" name="Int. J. Syst. Evol. Microbiol.">
        <title>The Global Catalogue of Microorganisms (GCM) 10K type strain sequencing project: providing services to taxonomists for standard genome sequencing and annotation.</title>
        <authorList>
            <consortium name="The Broad Institute Genomics Platform"/>
            <consortium name="The Broad Institute Genome Sequencing Center for Infectious Disease"/>
            <person name="Wu L."/>
            <person name="Ma J."/>
        </authorList>
    </citation>
    <scope>NUCLEOTIDE SEQUENCE [LARGE SCALE GENOMIC DNA]</scope>
    <source>
        <strain evidence="2">JCM 18200</strain>
    </source>
</reference>
<comment type="caution">
    <text evidence="1">The sequence shown here is derived from an EMBL/GenBank/DDBJ whole genome shotgun (WGS) entry which is preliminary data.</text>
</comment>
<keyword evidence="2" id="KW-1185">Reference proteome</keyword>
<gene>
    <name evidence="1" type="ORF">GCM10023231_24900</name>
</gene>
<evidence type="ECO:0000313" key="2">
    <source>
        <dbReference type="Proteomes" id="UP001501411"/>
    </source>
</evidence>
<evidence type="ECO:0000313" key="1">
    <source>
        <dbReference type="EMBL" id="GAA4795489.1"/>
    </source>
</evidence>
<name>A0ABP9BHH2_9SPHI</name>
<dbReference type="SUPFAM" id="SSF52467">
    <property type="entry name" value="DHS-like NAD/FAD-binding domain"/>
    <property type="match status" value="1"/>
</dbReference>
<accession>A0ABP9BHH2</accession>
<organism evidence="1 2">
    <name type="scientific">Olivibacter ginsenosidimutans</name>
    <dbReference type="NCBI Taxonomy" id="1176537"/>
    <lineage>
        <taxon>Bacteria</taxon>
        <taxon>Pseudomonadati</taxon>
        <taxon>Bacteroidota</taxon>
        <taxon>Sphingobacteriia</taxon>
        <taxon>Sphingobacteriales</taxon>
        <taxon>Sphingobacteriaceae</taxon>
        <taxon>Olivibacter</taxon>
    </lineage>
</organism>
<protein>
    <recommendedName>
        <fullName evidence="3">SIR2-like domain-containing protein</fullName>
    </recommendedName>
</protein>
<dbReference type="InterPro" id="IPR029035">
    <property type="entry name" value="DHS-like_NAD/FAD-binding_dom"/>
</dbReference>
<evidence type="ECO:0008006" key="3">
    <source>
        <dbReference type="Google" id="ProtNLM"/>
    </source>
</evidence>
<dbReference type="Proteomes" id="UP001501411">
    <property type="component" value="Unassembled WGS sequence"/>
</dbReference>